<reference evidence="1 2" key="1">
    <citation type="journal article" date="2007" name="Nature">
        <title>Evolution of genes and genomes on the Drosophila phylogeny.</title>
        <authorList>
            <consortium name="Drosophila 12 Genomes Consortium"/>
            <person name="Clark A.G."/>
            <person name="Eisen M.B."/>
            <person name="Smith D.R."/>
            <person name="Bergman C.M."/>
            <person name="Oliver B."/>
            <person name="Markow T.A."/>
            <person name="Kaufman T.C."/>
            <person name="Kellis M."/>
            <person name="Gelbart W."/>
            <person name="Iyer V.N."/>
            <person name="Pollard D.A."/>
            <person name="Sackton T.B."/>
            <person name="Larracuente A.M."/>
            <person name="Singh N.D."/>
            <person name="Abad J.P."/>
            <person name="Abt D.N."/>
            <person name="Adryan B."/>
            <person name="Aguade M."/>
            <person name="Akashi H."/>
            <person name="Anderson W.W."/>
            <person name="Aquadro C.F."/>
            <person name="Ardell D.H."/>
            <person name="Arguello R."/>
            <person name="Artieri C.G."/>
            <person name="Barbash D.A."/>
            <person name="Barker D."/>
            <person name="Barsanti P."/>
            <person name="Batterham P."/>
            <person name="Batzoglou S."/>
            <person name="Begun D."/>
            <person name="Bhutkar A."/>
            <person name="Blanco E."/>
            <person name="Bosak S.A."/>
            <person name="Bradley R.K."/>
            <person name="Brand A.D."/>
            <person name="Brent M.R."/>
            <person name="Brooks A.N."/>
            <person name="Brown R.H."/>
            <person name="Butlin R.K."/>
            <person name="Caggese C."/>
            <person name="Calvi B.R."/>
            <person name="Bernardo de Carvalho A."/>
            <person name="Caspi A."/>
            <person name="Castrezana S."/>
            <person name="Celniker S.E."/>
            <person name="Chang J.L."/>
            <person name="Chapple C."/>
            <person name="Chatterji S."/>
            <person name="Chinwalla A."/>
            <person name="Civetta A."/>
            <person name="Clifton S.W."/>
            <person name="Comeron J.M."/>
            <person name="Costello J.C."/>
            <person name="Coyne J.A."/>
            <person name="Daub J."/>
            <person name="David R.G."/>
            <person name="Delcher A.L."/>
            <person name="Delehaunty K."/>
            <person name="Do C.B."/>
            <person name="Ebling H."/>
            <person name="Edwards K."/>
            <person name="Eickbush T."/>
            <person name="Evans J.D."/>
            <person name="Filipski A."/>
            <person name="Findeiss S."/>
            <person name="Freyhult E."/>
            <person name="Fulton L."/>
            <person name="Fulton R."/>
            <person name="Garcia A.C."/>
            <person name="Gardiner A."/>
            <person name="Garfield D.A."/>
            <person name="Garvin B.E."/>
            <person name="Gibson G."/>
            <person name="Gilbert D."/>
            <person name="Gnerre S."/>
            <person name="Godfrey J."/>
            <person name="Good R."/>
            <person name="Gotea V."/>
            <person name="Gravely B."/>
            <person name="Greenberg A.J."/>
            <person name="Griffiths-Jones S."/>
            <person name="Gross S."/>
            <person name="Guigo R."/>
            <person name="Gustafson E.A."/>
            <person name="Haerty W."/>
            <person name="Hahn M.W."/>
            <person name="Halligan D.L."/>
            <person name="Halpern A.L."/>
            <person name="Halter G.M."/>
            <person name="Han M.V."/>
            <person name="Heger A."/>
            <person name="Hillier L."/>
            <person name="Hinrichs A.S."/>
            <person name="Holmes I."/>
            <person name="Hoskins R.A."/>
            <person name="Hubisz M.J."/>
            <person name="Hultmark D."/>
            <person name="Huntley M.A."/>
            <person name="Jaffe D.B."/>
            <person name="Jagadeeshan S."/>
            <person name="Jeck W.R."/>
            <person name="Johnson J."/>
            <person name="Jones C.D."/>
            <person name="Jordan W.C."/>
            <person name="Karpen G.H."/>
            <person name="Kataoka E."/>
            <person name="Keightley P.D."/>
            <person name="Kheradpour P."/>
            <person name="Kirkness E.F."/>
            <person name="Koerich L.B."/>
            <person name="Kristiansen K."/>
            <person name="Kudrna D."/>
            <person name="Kulathinal R.J."/>
            <person name="Kumar S."/>
            <person name="Kwok R."/>
            <person name="Lander E."/>
            <person name="Langley C.H."/>
            <person name="Lapoint R."/>
            <person name="Lazzaro B.P."/>
            <person name="Lee S.J."/>
            <person name="Levesque L."/>
            <person name="Li R."/>
            <person name="Lin C.F."/>
            <person name="Lin M.F."/>
            <person name="Lindblad-Toh K."/>
            <person name="Llopart A."/>
            <person name="Long M."/>
            <person name="Low L."/>
            <person name="Lozovsky E."/>
            <person name="Lu J."/>
            <person name="Luo M."/>
            <person name="Machado C.A."/>
            <person name="Makalowski W."/>
            <person name="Marzo M."/>
            <person name="Matsuda M."/>
            <person name="Matzkin L."/>
            <person name="McAllister B."/>
            <person name="McBride C.S."/>
            <person name="McKernan B."/>
            <person name="McKernan K."/>
            <person name="Mendez-Lago M."/>
            <person name="Minx P."/>
            <person name="Mollenhauer M.U."/>
            <person name="Montooth K."/>
            <person name="Mount S.M."/>
            <person name="Mu X."/>
            <person name="Myers E."/>
            <person name="Negre B."/>
            <person name="Newfeld S."/>
            <person name="Nielsen R."/>
            <person name="Noor M.A."/>
            <person name="O'Grady P."/>
            <person name="Pachter L."/>
            <person name="Papaceit M."/>
            <person name="Parisi M.J."/>
            <person name="Parisi M."/>
            <person name="Parts L."/>
            <person name="Pedersen J.S."/>
            <person name="Pesole G."/>
            <person name="Phillippy A.M."/>
            <person name="Ponting C.P."/>
            <person name="Pop M."/>
            <person name="Porcelli D."/>
            <person name="Powell J.R."/>
            <person name="Prohaska S."/>
            <person name="Pruitt K."/>
            <person name="Puig M."/>
            <person name="Quesneville H."/>
            <person name="Ram K.R."/>
            <person name="Rand D."/>
            <person name="Rasmussen M.D."/>
            <person name="Reed L.K."/>
            <person name="Reenan R."/>
            <person name="Reily A."/>
            <person name="Remington K.A."/>
            <person name="Rieger T.T."/>
            <person name="Ritchie M.G."/>
            <person name="Robin C."/>
            <person name="Rogers Y.H."/>
            <person name="Rohde C."/>
            <person name="Rozas J."/>
            <person name="Rubenfield M.J."/>
            <person name="Ruiz A."/>
            <person name="Russo S."/>
            <person name="Salzberg S.L."/>
            <person name="Sanchez-Gracia A."/>
            <person name="Saranga D.J."/>
            <person name="Sato H."/>
            <person name="Schaeffer S.W."/>
            <person name="Schatz M.C."/>
            <person name="Schlenke T."/>
            <person name="Schwartz R."/>
            <person name="Segarra C."/>
            <person name="Singh R.S."/>
            <person name="Sirot L."/>
            <person name="Sirota M."/>
            <person name="Sisneros N.B."/>
            <person name="Smith C.D."/>
            <person name="Smith T.F."/>
            <person name="Spieth J."/>
            <person name="Stage D.E."/>
            <person name="Stark A."/>
            <person name="Stephan W."/>
            <person name="Strausberg R.L."/>
            <person name="Strempel S."/>
            <person name="Sturgill D."/>
            <person name="Sutton G."/>
            <person name="Sutton G.G."/>
            <person name="Tao W."/>
            <person name="Teichmann S."/>
            <person name="Tobari Y.N."/>
            <person name="Tomimura Y."/>
            <person name="Tsolas J.M."/>
            <person name="Valente V.L."/>
            <person name="Venter E."/>
            <person name="Venter J.C."/>
            <person name="Vicario S."/>
            <person name="Vieira F.G."/>
            <person name="Vilella A.J."/>
            <person name="Villasante A."/>
            <person name="Walenz B."/>
            <person name="Wang J."/>
            <person name="Wasserman M."/>
            <person name="Watts T."/>
            <person name="Wilson D."/>
            <person name="Wilson R.K."/>
            <person name="Wing R.A."/>
            <person name="Wolfner M.F."/>
            <person name="Wong A."/>
            <person name="Wong G.K."/>
            <person name="Wu C.I."/>
            <person name="Wu G."/>
            <person name="Yamamoto D."/>
            <person name="Yang H.P."/>
            <person name="Yang S.P."/>
            <person name="Yorke J.A."/>
            <person name="Yoshida K."/>
            <person name="Zdobnov E."/>
            <person name="Zhang P."/>
            <person name="Zhang Y."/>
            <person name="Zimin A.V."/>
            <person name="Baldwin J."/>
            <person name="Abdouelleil A."/>
            <person name="Abdulkadir J."/>
            <person name="Abebe A."/>
            <person name="Abera B."/>
            <person name="Abreu J."/>
            <person name="Acer S.C."/>
            <person name="Aftuck L."/>
            <person name="Alexander A."/>
            <person name="An P."/>
            <person name="Anderson E."/>
            <person name="Anderson S."/>
            <person name="Arachi H."/>
            <person name="Azer M."/>
            <person name="Bachantsang P."/>
            <person name="Barry A."/>
            <person name="Bayul T."/>
            <person name="Berlin A."/>
            <person name="Bessette D."/>
            <person name="Bloom T."/>
            <person name="Blye J."/>
            <person name="Boguslavskiy L."/>
            <person name="Bonnet C."/>
            <person name="Boukhgalter B."/>
            <person name="Bourzgui I."/>
            <person name="Brown A."/>
            <person name="Cahill P."/>
            <person name="Channer S."/>
            <person name="Cheshatsang Y."/>
            <person name="Chuda L."/>
            <person name="Citroen M."/>
            <person name="Collymore A."/>
            <person name="Cooke P."/>
            <person name="Costello M."/>
            <person name="D'Aco K."/>
            <person name="Daza R."/>
            <person name="De Haan G."/>
            <person name="DeGray S."/>
            <person name="DeMaso C."/>
            <person name="Dhargay N."/>
            <person name="Dooley K."/>
            <person name="Dooley E."/>
            <person name="Doricent M."/>
            <person name="Dorje P."/>
            <person name="Dorjee K."/>
            <person name="Dupes A."/>
            <person name="Elong R."/>
            <person name="Falk J."/>
            <person name="Farina A."/>
            <person name="Faro S."/>
            <person name="Ferguson D."/>
            <person name="Fisher S."/>
            <person name="Foley C.D."/>
            <person name="Franke A."/>
            <person name="Friedrich D."/>
            <person name="Gadbois L."/>
            <person name="Gearin G."/>
            <person name="Gearin C.R."/>
            <person name="Giannoukos G."/>
            <person name="Goode T."/>
            <person name="Graham J."/>
            <person name="Grandbois E."/>
            <person name="Grewal S."/>
            <person name="Gyaltsen K."/>
            <person name="Hafez N."/>
            <person name="Hagos B."/>
            <person name="Hall J."/>
            <person name="Henson C."/>
            <person name="Hollinger A."/>
            <person name="Honan T."/>
            <person name="Huard M.D."/>
            <person name="Hughes L."/>
            <person name="Hurhula B."/>
            <person name="Husby M.E."/>
            <person name="Kamat A."/>
            <person name="Kanga B."/>
            <person name="Kashin S."/>
            <person name="Khazanovich D."/>
            <person name="Kisner P."/>
            <person name="Lance K."/>
            <person name="Lara M."/>
            <person name="Lee W."/>
            <person name="Lennon N."/>
            <person name="Letendre F."/>
            <person name="LeVine R."/>
            <person name="Lipovsky A."/>
            <person name="Liu X."/>
            <person name="Liu J."/>
            <person name="Liu S."/>
            <person name="Lokyitsang T."/>
            <person name="Lokyitsang Y."/>
            <person name="Lubonja R."/>
            <person name="Lui A."/>
            <person name="MacDonald P."/>
            <person name="Magnisalis V."/>
            <person name="Maru K."/>
            <person name="Matthews C."/>
            <person name="McCusker W."/>
            <person name="McDonough S."/>
            <person name="Mehta T."/>
            <person name="Meldrim J."/>
            <person name="Meneus L."/>
            <person name="Mihai O."/>
            <person name="Mihalev A."/>
            <person name="Mihova T."/>
            <person name="Mittelman R."/>
            <person name="Mlenga V."/>
            <person name="Montmayeur A."/>
            <person name="Mulrain L."/>
            <person name="Navidi A."/>
            <person name="Naylor J."/>
            <person name="Negash T."/>
            <person name="Nguyen T."/>
            <person name="Nguyen N."/>
            <person name="Nicol R."/>
            <person name="Norbu C."/>
            <person name="Norbu N."/>
            <person name="Novod N."/>
            <person name="O'Neill B."/>
            <person name="Osman S."/>
            <person name="Markiewicz E."/>
            <person name="Oyono O.L."/>
            <person name="Patti C."/>
            <person name="Phunkhang P."/>
            <person name="Pierre F."/>
            <person name="Priest M."/>
            <person name="Raghuraman S."/>
            <person name="Rege F."/>
            <person name="Reyes R."/>
            <person name="Rise C."/>
            <person name="Rogov P."/>
            <person name="Ross K."/>
            <person name="Ryan E."/>
            <person name="Settipalli S."/>
            <person name="Shea T."/>
            <person name="Sherpa N."/>
            <person name="Shi L."/>
            <person name="Shih D."/>
            <person name="Sparrow T."/>
            <person name="Spaulding J."/>
            <person name="Stalker J."/>
            <person name="Stange-Thomann N."/>
            <person name="Stavropoulos S."/>
            <person name="Stone C."/>
            <person name="Strader C."/>
            <person name="Tesfaye S."/>
            <person name="Thomson T."/>
            <person name="Thoulutsang Y."/>
            <person name="Thoulutsang D."/>
            <person name="Topham K."/>
            <person name="Topping I."/>
            <person name="Tsamla T."/>
            <person name="Vassiliev H."/>
            <person name="Vo A."/>
            <person name="Wangchuk T."/>
            <person name="Wangdi T."/>
            <person name="Weiand M."/>
            <person name="Wilkinson J."/>
            <person name="Wilson A."/>
            <person name="Yadav S."/>
            <person name="Young G."/>
            <person name="Yu Q."/>
            <person name="Zembek L."/>
            <person name="Zhong D."/>
            <person name="Zimmer A."/>
            <person name="Zwirko Z."/>
            <person name="Jaffe D.B."/>
            <person name="Alvarez P."/>
            <person name="Brockman W."/>
            <person name="Butler J."/>
            <person name="Chin C."/>
            <person name="Gnerre S."/>
            <person name="Grabherr M."/>
            <person name="Kleber M."/>
            <person name="Mauceli E."/>
            <person name="MacCallum I."/>
        </authorList>
    </citation>
    <scope>NUCLEOTIDE SEQUENCE [LARGE SCALE GENOMIC DNA]</scope>
    <source>
        <strain evidence="2">MSH-3 / Tucson 14011-0111.49</strain>
    </source>
</reference>
<name>B4GY49_DROPE</name>
<gene>
    <name evidence="1" type="primary">Dper\GL20415</name>
    <name evidence="1" type="ORF">Dper_GL20415</name>
</gene>
<dbReference type="HOGENOM" id="CLU_2815163_0_0_1"/>
<organism evidence="2">
    <name type="scientific">Drosophila persimilis</name>
    <name type="common">Fruit fly</name>
    <dbReference type="NCBI Taxonomy" id="7234"/>
    <lineage>
        <taxon>Eukaryota</taxon>
        <taxon>Metazoa</taxon>
        <taxon>Ecdysozoa</taxon>
        <taxon>Arthropoda</taxon>
        <taxon>Hexapoda</taxon>
        <taxon>Insecta</taxon>
        <taxon>Pterygota</taxon>
        <taxon>Neoptera</taxon>
        <taxon>Endopterygota</taxon>
        <taxon>Diptera</taxon>
        <taxon>Brachycera</taxon>
        <taxon>Muscomorpha</taxon>
        <taxon>Ephydroidea</taxon>
        <taxon>Drosophilidae</taxon>
        <taxon>Drosophila</taxon>
        <taxon>Sophophora</taxon>
    </lineage>
</organism>
<keyword evidence="2" id="KW-1185">Reference proteome</keyword>
<proteinExistence type="predicted"/>
<accession>B4GY49</accession>
<sequence length="67" mass="7145">MGCGQDGIGQDVARTLDMPVVSSGLPNWNENQLISCWLTVRPHTVTVIVTVTVTNTITITIPLVNGP</sequence>
<evidence type="ECO:0000313" key="1">
    <source>
        <dbReference type="EMBL" id="EDW27676.1"/>
    </source>
</evidence>
<protein>
    <submittedName>
        <fullName evidence="1">GL20415</fullName>
    </submittedName>
</protein>
<evidence type="ECO:0000313" key="2">
    <source>
        <dbReference type="Proteomes" id="UP000008744"/>
    </source>
</evidence>
<dbReference type="Proteomes" id="UP000008744">
    <property type="component" value="Unassembled WGS sequence"/>
</dbReference>
<dbReference type="EMBL" id="CH479196">
    <property type="protein sequence ID" value="EDW27676.1"/>
    <property type="molecule type" value="Genomic_DNA"/>
</dbReference>
<dbReference type="AlphaFoldDB" id="B4GY49"/>